<sequence>MFCICGTYLHINSNIVICHRCNHENICFTGDNKECNFKIEPMVRRYSNNLKAVDLENKGAKIKYTCPECNSEEMYYKSMQLRSADEGQTIFYECDCGFRMKVNS</sequence>
<dbReference type="GO" id="GO:0006363">
    <property type="term" value="P:termination of RNA polymerase I transcription"/>
    <property type="evidence" value="ECO:0007669"/>
    <property type="project" value="TreeGrafter"/>
</dbReference>
<evidence type="ECO:0000256" key="5">
    <source>
        <dbReference type="ARBA" id="ARBA00022771"/>
    </source>
</evidence>
<dbReference type="PANTHER" id="PTHR11239:SF14">
    <property type="entry name" value="DNA-DIRECTED RNA POLYMERASE I SUBUNIT RPA12"/>
    <property type="match status" value="1"/>
</dbReference>
<keyword evidence="3 10" id="KW-0804">Transcription</keyword>
<accession>S7XU28</accession>
<evidence type="ECO:0000256" key="6">
    <source>
        <dbReference type="ARBA" id="ARBA00022833"/>
    </source>
</evidence>
<gene>
    <name evidence="10" type="ORF">SLOPH_2255</name>
</gene>
<dbReference type="AlphaFoldDB" id="S7XU28"/>
<dbReference type="InterPro" id="IPR001222">
    <property type="entry name" value="Znf_TFIIS"/>
</dbReference>
<keyword evidence="7" id="KW-0539">Nucleus</keyword>
<feature type="domain" description="TFIIS-type" evidence="9">
    <location>
        <begin position="62"/>
        <end position="101"/>
    </location>
</feature>
<dbReference type="CDD" id="cd10507">
    <property type="entry name" value="Zn-ribbon_RPA12"/>
    <property type="match status" value="1"/>
</dbReference>
<dbReference type="PANTHER" id="PTHR11239">
    <property type="entry name" value="DNA-DIRECTED RNA POLYMERASE"/>
    <property type="match status" value="1"/>
</dbReference>
<dbReference type="SMART" id="SM00440">
    <property type="entry name" value="ZnF_C2C2"/>
    <property type="match status" value="1"/>
</dbReference>
<dbReference type="VEuPathDB" id="MicrosporidiaDB:SLOPH_2255"/>
<dbReference type="Gene3D" id="2.20.25.10">
    <property type="match status" value="1"/>
</dbReference>
<keyword evidence="4" id="KW-0479">Metal-binding</keyword>
<evidence type="ECO:0000313" key="10">
    <source>
        <dbReference type="EMBL" id="EPR79413.1"/>
    </source>
</evidence>
<dbReference type="InterPro" id="IPR034004">
    <property type="entry name" value="Zn_ribbon_RPA12_C"/>
</dbReference>
<evidence type="ECO:0000256" key="2">
    <source>
        <dbReference type="ARBA" id="ARBA00018784"/>
    </source>
</evidence>
<organism evidence="10 11">
    <name type="scientific">Spraguea lophii (strain 42_110)</name>
    <name type="common">Microsporidian parasite</name>
    <dbReference type="NCBI Taxonomy" id="1358809"/>
    <lineage>
        <taxon>Eukaryota</taxon>
        <taxon>Fungi</taxon>
        <taxon>Fungi incertae sedis</taxon>
        <taxon>Microsporidia</taxon>
        <taxon>Spragueidae</taxon>
        <taxon>Spraguea</taxon>
    </lineage>
</organism>
<evidence type="ECO:0000256" key="1">
    <source>
        <dbReference type="ARBA" id="ARBA00004604"/>
    </source>
</evidence>
<dbReference type="OrthoDB" id="10056816at2759"/>
<evidence type="ECO:0000256" key="3">
    <source>
        <dbReference type="ARBA" id="ARBA00022478"/>
    </source>
</evidence>
<keyword evidence="5 8" id="KW-0863">Zinc-finger</keyword>
<evidence type="ECO:0000256" key="4">
    <source>
        <dbReference type="ARBA" id="ARBA00022723"/>
    </source>
</evidence>
<evidence type="ECO:0000256" key="7">
    <source>
        <dbReference type="ARBA" id="ARBA00023242"/>
    </source>
</evidence>
<dbReference type="InParanoid" id="S7XU28"/>
<dbReference type="Proteomes" id="UP000014978">
    <property type="component" value="Unassembled WGS sequence"/>
</dbReference>
<proteinExistence type="predicted"/>
<comment type="subcellular location">
    <subcellularLocation>
        <location evidence="1">Nucleus</location>
        <location evidence="1">Nucleolus</location>
    </subcellularLocation>
</comment>
<dbReference type="GO" id="GO:0008270">
    <property type="term" value="F:zinc ion binding"/>
    <property type="evidence" value="ECO:0007669"/>
    <property type="project" value="UniProtKB-KW"/>
</dbReference>
<dbReference type="PROSITE" id="PS51133">
    <property type="entry name" value="ZF_TFIIS_2"/>
    <property type="match status" value="1"/>
</dbReference>
<comment type="caution">
    <text evidence="10">The sequence shown here is derived from an EMBL/GenBank/DDBJ whole genome shotgun (WGS) entry which is preliminary data.</text>
</comment>
<dbReference type="GO" id="GO:0003899">
    <property type="term" value="F:DNA-directed RNA polymerase activity"/>
    <property type="evidence" value="ECO:0007669"/>
    <property type="project" value="InterPro"/>
</dbReference>
<dbReference type="HOGENOM" id="CLU_093932_1_2_1"/>
<protein>
    <recommendedName>
        <fullName evidence="2">DNA-directed RNA polymerase I subunit RPA12</fullName>
    </recommendedName>
</protein>
<dbReference type="InterPro" id="IPR012164">
    <property type="entry name" value="Rpa12/Rpb9/Rpc10/TFS"/>
</dbReference>
<evidence type="ECO:0000313" key="11">
    <source>
        <dbReference type="Proteomes" id="UP000014978"/>
    </source>
</evidence>
<dbReference type="EMBL" id="ATCN01000269">
    <property type="protein sequence ID" value="EPR79413.1"/>
    <property type="molecule type" value="Genomic_DNA"/>
</dbReference>
<dbReference type="GO" id="GO:0005736">
    <property type="term" value="C:RNA polymerase I complex"/>
    <property type="evidence" value="ECO:0007669"/>
    <property type="project" value="TreeGrafter"/>
</dbReference>
<dbReference type="Pfam" id="PF01096">
    <property type="entry name" value="Zn_ribbon_TFIIS"/>
    <property type="match status" value="1"/>
</dbReference>
<keyword evidence="3 10" id="KW-0240">DNA-directed RNA polymerase</keyword>
<dbReference type="SUPFAM" id="SSF57783">
    <property type="entry name" value="Zinc beta-ribbon"/>
    <property type="match status" value="1"/>
</dbReference>
<name>S7XU28_SPRLO</name>
<keyword evidence="11" id="KW-1185">Reference proteome</keyword>
<evidence type="ECO:0000256" key="8">
    <source>
        <dbReference type="PROSITE-ProRule" id="PRU00472"/>
    </source>
</evidence>
<keyword evidence="6" id="KW-0862">Zinc</keyword>
<dbReference type="STRING" id="1358809.S7XU28"/>
<reference evidence="11" key="1">
    <citation type="journal article" date="2013" name="PLoS Genet.">
        <title>The genome of Spraguea lophii and the basis of host-microsporidian interactions.</title>
        <authorList>
            <person name="Campbell S.E."/>
            <person name="Williams T.A."/>
            <person name="Yousuf A."/>
            <person name="Soanes D.M."/>
            <person name="Paszkiewicz K.H."/>
            <person name="Williams B.A.P."/>
        </authorList>
    </citation>
    <scope>NUCLEOTIDE SEQUENCE [LARGE SCALE GENOMIC DNA]</scope>
    <source>
        <strain evidence="11">42_110</strain>
    </source>
</reference>
<dbReference type="GO" id="GO:0003676">
    <property type="term" value="F:nucleic acid binding"/>
    <property type="evidence" value="ECO:0007669"/>
    <property type="project" value="InterPro"/>
</dbReference>
<evidence type="ECO:0000259" key="9">
    <source>
        <dbReference type="PROSITE" id="PS51133"/>
    </source>
</evidence>